<dbReference type="Pfam" id="PF00583">
    <property type="entry name" value="Acetyltransf_1"/>
    <property type="match status" value="1"/>
</dbReference>
<reference evidence="2" key="1">
    <citation type="submission" date="2020-05" db="EMBL/GenBank/DDBJ databases">
        <authorList>
            <person name="Chiriac C."/>
            <person name="Salcher M."/>
            <person name="Ghai R."/>
            <person name="Kavagutti S V."/>
        </authorList>
    </citation>
    <scope>NUCLEOTIDE SEQUENCE</scope>
</reference>
<dbReference type="SUPFAM" id="SSF55729">
    <property type="entry name" value="Acyl-CoA N-acyltransferases (Nat)"/>
    <property type="match status" value="1"/>
</dbReference>
<dbReference type="PROSITE" id="PS51186">
    <property type="entry name" value="GNAT"/>
    <property type="match status" value="1"/>
</dbReference>
<dbReference type="InterPro" id="IPR000182">
    <property type="entry name" value="GNAT_dom"/>
</dbReference>
<dbReference type="InterPro" id="IPR016181">
    <property type="entry name" value="Acyl_CoA_acyltransferase"/>
</dbReference>
<sequence>MTLTIKRLSTETLDEFLEYFDHRAFLNDEDWAGCYCQLYLAAPGTPEEDVFGPGKARAGACDKVASGKMDGYLGYKEGRVVGWCAAGNSMLYPALPDAEDTLARVLCFNIDPDHRQQGLAGDLLDLILQDLKDRGFAAVEAAPSTQAATNRSFQGTVSMFEERGFEKVTAINESQLLMRRHFD</sequence>
<dbReference type="AlphaFoldDB" id="A0A6J6CZ51"/>
<proteinExistence type="predicted"/>
<organism evidence="2">
    <name type="scientific">freshwater metagenome</name>
    <dbReference type="NCBI Taxonomy" id="449393"/>
    <lineage>
        <taxon>unclassified sequences</taxon>
        <taxon>metagenomes</taxon>
        <taxon>ecological metagenomes</taxon>
    </lineage>
</organism>
<dbReference type="GO" id="GO:0016747">
    <property type="term" value="F:acyltransferase activity, transferring groups other than amino-acyl groups"/>
    <property type="evidence" value="ECO:0007669"/>
    <property type="project" value="InterPro"/>
</dbReference>
<dbReference type="Gene3D" id="3.40.630.30">
    <property type="match status" value="1"/>
</dbReference>
<accession>A0A6J6CZ51</accession>
<evidence type="ECO:0000313" key="2">
    <source>
        <dbReference type="EMBL" id="CAB4554948.1"/>
    </source>
</evidence>
<name>A0A6J6CZ51_9ZZZZ</name>
<dbReference type="EMBL" id="CAEZSX010000071">
    <property type="protein sequence ID" value="CAB4554948.1"/>
    <property type="molecule type" value="Genomic_DNA"/>
</dbReference>
<protein>
    <submittedName>
        <fullName evidence="2">Unannotated protein</fullName>
    </submittedName>
</protein>
<evidence type="ECO:0000259" key="1">
    <source>
        <dbReference type="PROSITE" id="PS51186"/>
    </source>
</evidence>
<gene>
    <name evidence="2" type="ORF">UFOPK1537_00555</name>
</gene>
<feature type="domain" description="N-acetyltransferase" evidence="1">
    <location>
        <begin position="3"/>
        <end position="183"/>
    </location>
</feature>